<sequence>MAAPHLNSGEVILIPKTSASPAHLESIAERYKNIRLHGLKVDPESFSSTYEYESQFSPDIWLSRIQNPLGKTFVAVLDSDTESHGQRNNPHPLETESAHDAVQRLLGKNWVGIATLIGPVPLSSEDAGVAGLKPWDAFIKDGTYQIPSSLVEPDDLKGAHIIYVIVGMFVLPHGRRKGHARRLLEAIIKAAEEEAKVFSASKTSITVQTEAGIVGAQQLYERVGFEVWDDAVLIENQGGESSHAVSLVMEMDTKI</sequence>
<accession>A0A9W9T029</accession>
<dbReference type="Gene3D" id="3.40.630.30">
    <property type="match status" value="1"/>
</dbReference>
<dbReference type="InterPro" id="IPR000182">
    <property type="entry name" value="GNAT_dom"/>
</dbReference>
<organism evidence="2 3">
    <name type="scientific">Penicillium cinerascens</name>
    <dbReference type="NCBI Taxonomy" id="70096"/>
    <lineage>
        <taxon>Eukaryota</taxon>
        <taxon>Fungi</taxon>
        <taxon>Dikarya</taxon>
        <taxon>Ascomycota</taxon>
        <taxon>Pezizomycotina</taxon>
        <taxon>Eurotiomycetes</taxon>
        <taxon>Eurotiomycetidae</taxon>
        <taxon>Eurotiales</taxon>
        <taxon>Aspergillaceae</taxon>
        <taxon>Penicillium</taxon>
    </lineage>
</organism>
<feature type="domain" description="N-acetyltransferase" evidence="1">
    <location>
        <begin position="89"/>
        <end position="252"/>
    </location>
</feature>
<dbReference type="AlphaFoldDB" id="A0A9W9T029"/>
<dbReference type="Proteomes" id="UP001150904">
    <property type="component" value="Unassembled WGS sequence"/>
</dbReference>
<dbReference type="Pfam" id="PF13508">
    <property type="entry name" value="Acetyltransf_7"/>
    <property type="match status" value="1"/>
</dbReference>
<protein>
    <recommendedName>
        <fullName evidence="1">N-acetyltransferase domain-containing protein</fullName>
    </recommendedName>
</protein>
<dbReference type="OrthoDB" id="9975416at2759"/>
<dbReference type="SUPFAM" id="SSF55729">
    <property type="entry name" value="Acyl-CoA N-acyltransferases (Nat)"/>
    <property type="match status" value="1"/>
</dbReference>
<name>A0A9W9T029_9EURO</name>
<reference evidence="2" key="1">
    <citation type="submission" date="2022-12" db="EMBL/GenBank/DDBJ databases">
        <authorList>
            <person name="Petersen C."/>
        </authorList>
    </citation>
    <scope>NUCLEOTIDE SEQUENCE</scope>
    <source>
        <strain evidence="2">IBT 15544</strain>
    </source>
</reference>
<evidence type="ECO:0000313" key="2">
    <source>
        <dbReference type="EMBL" id="KAJ5204498.1"/>
    </source>
</evidence>
<reference evidence="2" key="2">
    <citation type="journal article" date="2023" name="IMA Fungus">
        <title>Comparative genomic study of the Penicillium genus elucidates a diverse pangenome and 15 lateral gene transfer events.</title>
        <authorList>
            <person name="Petersen C."/>
            <person name="Sorensen T."/>
            <person name="Nielsen M.R."/>
            <person name="Sondergaard T.E."/>
            <person name="Sorensen J.L."/>
            <person name="Fitzpatrick D.A."/>
            <person name="Frisvad J.C."/>
            <person name="Nielsen K.L."/>
        </authorList>
    </citation>
    <scope>NUCLEOTIDE SEQUENCE</scope>
    <source>
        <strain evidence="2">IBT 15544</strain>
    </source>
</reference>
<dbReference type="GO" id="GO:0016747">
    <property type="term" value="F:acyltransferase activity, transferring groups other than amino-acyl groups"/>
    <property type="evidence" value="ECO:0007669"/>
    <property type="project" value="InterPro"/>
</dbReference>
<comment type="caution">
    <text evidence="2">The sequence shown here is derived from an EMBL/GenBank/DDBJ whole genome shotgun (WGS) entry which is preliminary data.</text>
</comment>
<evidence type="ECO:0000259" key="1">
    <source>
        <dbReference type="PROSITE" id="PS51186"/>
    </source>
</evidence>
<evidence type="ECO:0000313" key="3">
    <source>
        <dbReference type="Proteomes" id="UP001150904"/>
    </source>
</evidence>
<proteinExistence type="predicted"/>
<dbReference type="InterPro" id="IPR016181">
    <property type="entry name" value="Acyl_CoA_acyltransferase"/>
</dbReference>
<dbReference type="PROSITE" id="PS51186">
    <property type="entry name" value="GNAT"/>
    <property type="match status" value="1"/>
</dbReference>
<dbReference type="EMBL" id="JAPQKR010000012">
    <property type="protein sequence ID" value="KAJ5204498.1"/>
    <property type="molecule type" value="Genomic_DNA"/>
</dbReference>
<gene>
    <name evidence="2" type="ORF">N7498_005377</name>
</gene>
<dbReference type="CDD" id="cd04301">
    <property type="entry name" value="NAT_SF"/>
    <property type="match status" value="1"/>
</dbReference>
<dbReference type="GeneID" id="83179740"/>
<keyword evidence="3" id="KW-1185">Reference proteome</keyword>
<dbReference type="RefSeq" id="XP_058308977.1">
    <property type="nucleotide sequence ID" value="XM_058452439.1"/>
</dbReference>